<accession>A0A8H6VWF7</accession>
<sequence>MSVIERKVVQSADGTAIYAEATGDKGKPVAVFIHGFAMTSSAFDGIFEDKAWTSWGHLIRYDVRGNGRSGKPTADAAWASGRLAEDFDAVMAAFGVSDARPFVVGWSLGGTYITDILASHPPSYLSGIVYAAALPYMGPTLSLVAAPAVLSLLPALTQTSDVDLYQAASREFVGLCYAAFDLAAACASATDSDADHRTALGILGAALLQPRAVTVQLLSRTQDPGPLLAAGRAGALPLLVLNGTEDKVIQRQAVVDAVDGWDARQLRVVDLEGAEHFLWLGTGKEAFGKTVRGWVGDVLAAAQRMYP</sequence>
<proteinExistence type="predicted"/>
<dbReference type="SUPFAM" id="SSF53474">
    <property type="entry name" value="alpha/beta-Hydrolases"/>
    <property type="match status" value="1"/>
</dbReference>
<dbReference type="RefSeq" id="XP_037214084.1">
    <property type="nucleotide sequence ID" value="XM_037369586.1"/>
</dbReference>
<dbReference type="Pfam" id="PF00561">
    <property type="entry name" value="Abhydrolase_1"/>
    <property type="match status" value="1"/>
</dbReference>
<dbReference type="GO" id="GO:0016787">
    <property type="term" value="F:hydrolase activity"/>
    <property type="evidence" value="ECO:0007669"/>
    <property type="project" value="UniProtKB-KW"/>
</dbReference>
<dbReference type="AlphaFoldDB" id="A0A8H6VWF7"/>
<evidence type="ECO:0000259" key="1">
    <source>
        <dbReference type="Pfam" id="PF00561"/>
    </source>
</evidence>
<evidence type="ECO:0000313" key="3">
    <source>
        <dbReference type="Proteomes" id="UP000636479"/>
    </source>
</evidence>
<dbReference type="PANTHER" id="PTHR43798">
    <property type="entry name" value="MONOACYLGLYCEROL LIPASE"/>
    <property type="match status" value="1"/>
</dbReference>
<dbReference type="Gene3D" id="3.40.50.1820">
    <property type="entry name" value="alpha/beta hydrolase"/>
    <property type="match status" value="1"/>
</dbReference>
<dbReference type="InterPro" id="IPR050266">
    <property type="entry name" value="AB_hydrolase_sf"/>
</dbReference>
<dbReference type="InterPro" id="IPR029058">
    <property type="entry name" value="AB_hydrolase_fold"/>
</dbReference>
<dbReference type="GeneID" id="59352102"/>
<feature type="domain" description="AB hydrolase-1" evidence="1">
    <location>
        <begin position="31"/>
        <end position="278"/>
    </location>
</feature>
<dbReference type="EMBL" id="JACAZF010000014">
    <property type="protein sequence ID" value="KAF7290724.1"/>
    <property type="molecule type" value="Genomic_DNA"/>
</dbReference>
<evidence type="ECO:0000313" key="2">
    <source>
        <dbReference type="EMBL" id="KAF7290724.1"/>
    </source>
</evidence>
<gene>
    <name evidence="2" type="ORF">MIND_01313100</name>
</gene>
<keyword evidence="2" id="KW-0378">Hydrolase</keyword>
<dbReference type="PANTHER" id="PTHR43798:SF33">
    <property type="entry name" value="HYDROLASE, PUTATIVE (AFU_ORTHOLOGUE AFUA_2G14860)-RELATED"/>
    <property type="match status" value="1"/>
</dbReference>
<dbReference type="OrthoDB" id="408373at2759"/>
<organism evidence="2 3">
    <name type="scientific">Mycena indigotica</name>
    <dbReference type="NCBI Taxonomy" id="2126181"/>
    <lineage>
        <taxon>Eukaryota</taxon>
        <taxon>Fungi</taxon>
        <taxon>Dikarya</taxon>
        <taxon>Basidiomycota</taxon>
        <taxon>Agaricomycotina</taxon>
        <taxon>Agaricomycetes</taxon>
        <taxon>Agaricomycetidae</taxon>
        <taxon>Agaricales</taxon>
        <taxon>Marasmiineae</taxon>
        <taxon>Mycenaceae</taxon>
        <taxon>Mycena</taxon>
    </lineage>
</organism>
<dbReference type="Proteomes" id="UP000636479">
    <property type="component" value="Unassembled WGS sequence"/>
</dbReference>
<protein>
    <submittedName>
        <fullName evidence="2">Hydrolase-4 domain-containing protein</fullName>
    </submittedName>
</protein>
<dbReference type="InterPro" id="IPR000073">
    <property type="entry name" value="AB_hydrolase_1"/>
</dbReference>
<keyword evidence="3" id="KW-1185">Reference proteome</keyword>
<name>A0A8H6VWF7_9AGAR</name>
<dbReference type="GO" id="GO:0016020">
    <property type="term" value="C:membrane"/>
    <property type="evidence" value="ECO:0007669"/>
    <property type="project" value="TreeGrafter"/>
</dbReference>
<comment type="caution">
    <text evidence="2">The sequence shown here is derived from an EMBL/GenBank/DDBJ whole genome shotgun (WGS) entry which is preliminary data.</text>
</comment>
<reference evidence="2" key="1">
    <citation type="submission" date="2020-05" db="EMBL/GenBank/DDBJ databases">
        <title>Mycena genomes resolve the evolution of fungal bioluminescence.</title>
        <authorList>
            <person name="Tsai I.J."/>
        </authorList>
    </citation>
    <scope>NUCLEOTIDE SEQUENCE</scope>
    <source>
        <strain evidence="2">171206Taipei</strain>
    </source>
</reference>